<dbReference type="OrthoDB" id="10378677at2759"/>
<gene>
    <name evidence="2" type="ORF">P879_01140</name>
</gene>
<dbReference type="Proteomes" id="UP000699462">
    <property type="component" value="Unassembled WGS sequence"/>
</dbReference>
<organism evidence="2 3">
    <name type="scientific">Paragonimus westermani</name>
    <dbReference type="NCBI Taxonomy" id="34504"/>
    <lineage>
        <taxon>Eukaryota</taxon>
        <taxon>Metazoa</taxon>
        <taxon>Spiralia</taxon>
        <taxon>Lophotrochozoa</taxon>
        <taxon>Platyhelminthes</taxon>
        <taxon>Trematoda</taxon>
        <taxon>Digenea</taxon>
        <taxon>Plagiorchiida</taxon>
        <taxon>Troglotremata</taxon>
        <taxon>Troglotrematidae</taxon>
        <taxon>Paragonimus</taxon>
    </lineage>
</organism>
<evidence type="ECO:0000313" key="2">
    <source>
        <dbReference type="EMBL" id="KAF8569375.1"/>
    </source>
</evidence>
<keyword evidence="3" id="KW-1185">Reference proteome</keyword>
<accession>A0A8T0DN54</accession>
<evidence type="ECO:0000313" key="3">
    <source>
        <dbReference type="Proteomes" id="UP000699462"/>
    </source>
</evidence>
<dbReference type="EMBL" id="JTDF01001919">
    <property type="protein sequence ID" value="KAF8569375.1"/>
    <property type="molecule type" value="Genomic_DNA"/>
</dbReference>
<evidence type="ECO:0000256" key="1">
    <source>
        <dbReference type="SAM" id="MobiDB-lite"/>
    </source>
</evidence>
<dbReference type="AlphaFoldDB" id="A0A8T0DN54"/>
<feature type="region of interest" description="Disordered" evidence="1">
    <location>
        <begin position="75"/>
        <end position="115"/>
    </location>
</feature>
<name>A0A8T0DN54_9TREM</name>
<proteinExistence type="predicted"/>
<comment type="caution">
    <text evidence="2">The sequence shown here is derived from an EMBL/GenBank/DDBJ whole genome shotgun (WGS) entry which is preliminary data.</text>
</comment>
<sequence length="133" mass="14277">MITICATLYSDKPTSSTTRSQVGVVHISTISRMDRMTVPQFLLPVLPNYSECCAGTPPPTFEAALSSALPSVQTSLEPVGNTSAAALQGSQTSESSRTITQQQLFPTSPPPDYETANIMQEADANLHDRTDCR</sequence>
<feature type="compositionally biased region" description="Polar residues" evidence="1">
    <location>
        <begin position="75"/>
        <end position="106"/>
    </location>
</feature>
<reference evidence="2 3" key="1">
    <citation type="submission" date="2019-07" db="EMBL/GenBank/DDBJ databases">
        <title>Annotation for the trematode Paragonimus westermani.</title>
        <authorList>
            <person name="Choi Y.-J."/>
        </authorList>
    </citation>
    <scope>NUCLEOTIDE SEQUENCE [LARGE SCALE GENOMIC DNA]</scope>
    <source>
        <strain evidence="2">180907_Pwestermani</strain>
    </source>
</reference>
<protein>
    <submittedName>
        <fullName evidence="2">Uncharacterized protein</fullName>
    </submittedName>
</protein>